<accession>A0ABP2Y7N3</accession>
<comment type="caution">
    <text evidence="2">The sequence shown here is derived from an EMBL/GenBank/DDBJ whole genome shotgun (WGS) entry which is preliminary data.</text>
</comment>
<dbReference type="Gene3D" id="3.90.70.50">
    <property type="entry name" value="Peptidase C10, streptopain"/>
    <property type="match status" value="1"/>
</dbReference>
<feature type="chain" id="PRO_5046654359" description="Spi protease inhibitor domain-containing protein" evidence="1">
    <location>
        <begin position="26"/>
        <end position="476"/>
    </location>
</feature>
<dbReference type="InterPro" id="IPR000200">
    <property type="entry name" value="Peptidase_C10"/>
</dbReference>
<organism evidence="2 3">
    <name type="scientific">Prevotella disiens JCM 6334 = ATCC 29426</name>
    <dbReference type="NCBI Taxonomy" id="1235811"/>
    <lineage>
        <taxon>Bacteria</taxon>
        <taxon>Pseudomonadati</taxon>
        <taxon>Bacteroidota</taxon>
        <taxon>Bacteroidia</taxon>
        <taxon>Bacteroidales</taxon>
        <taxon>Prevotellaceae</taxon>
        <taxon>Prevotella</taxon>
    </lineage>
</organism>
<dbReference type="SUPFAM" id="SSF54001">
    <property type="entry name" value="Cysteine proteinases"/>
    <property type="match status" value="1"/>
</dbReference>
<evidence type="ECO:0000313" key="3">
    <source>
        <dbReference type="Proteomes" id="UP000016660"/>
    </source>
</evidence>
<feature type="signal peptide" evidence="1">
    <location>
        <begin position="1"/>
        <end position="25"/>
    </location>
</feature>
<gene>
    <name evidence="2" type="ORF">HMPREF0653_02402</name>
</gene>
<name>A0ABP2Y7N3_9BACT</name>
<dbReference type="InterPro" id="IPR044934">
    <property type="entry name" value="Streptopain_sf"/>
</dbReference>
<evidence type="ECO:0008006" key="4">
    <source>
        <dbReference type="Google" id="ProtNLM"/>
    </source>
</evidence>
<sequence length="476" mass="53870">MVMKNYYLKLLPVALFFLSGCSDKANEVDTIIDNGYRSYISLSEQEYNSIAYPDNKELTNSEIEDIAKSYIESIKGTSTRATFNSFSDVQKEKITLPLTTNKHEKDENISFTKIKWTAQQTKKPISMIVSSDCRFPYVIAFSEEGDFFSPNETADLMIKNAMNIALQEISVIKQCEDSLREKTKAYVNTQIREKGMKHVEYLVNNTPVTRSSATGNPSGQLYKIVEPMLKTKWDQTSPYNLYMPKCPPEYDFGYGYDGRHPAGCAIIAWAQVLAYLQPNINDITTPEGQKFYWGNLGSYSPNFWGNHEPTEEDKRLASLIKNLADGSGTKFTRKGGSVSVDEVANYVKKWNIHIDGKNSCTFQNMANSLNSRRPVICRGTARAIRGTRATGVFTNGSHAWVVDGYQIRVRPSNVALSPKQPRRILKRYNVYCHANMGWGGSFDGWYLYRYDGSIDFDCGGDLYDIDLACYPNARLN</sequence>
<reference evidence="2 3" key="1">
    <citation type="submission" date="2013-06" db="EMBL/GenBank/DDBJ databases">
        <authorList>
            <person name="Weinstock G."/>
            <person name="Sodergren E."/>
            <person name="Lobos E.A."/>
            <person name="Fulton L."/>
            <person name="Fulton R."/>
            <person name="Courtney L."/>
            <person name="Fronick C."/>
            <person name="O'Laughlin M."/>
            <person name="Godfrey J."/>
            <person name="Wilson R.M."/>
            <person name="Miner T."/>
            <person name="Farmer C."/>
            <person name="Delehaunty K."/>
            <person name="Cordes M."/>
            <person name="Minx P."/>
            <person name="Tomlinson C."/>
            <person name="Chen J."/>
            <person name="Wollam A."/>
            <person name="Pepin K.H."/>
            <person name="Bhonagiri V."/>
            <person name="Zhang X."/>
            <person name="Warren W."/>
            <person name="Mitreva M."/>
            <person name="Mardis E.R."/>
            <person name="Wilson R.K."/>
        </authorList>
    </citation>
    <scope>NUCLEOTIDE SEQUENCE [LARGE SCALE GENOMIC DNA]</scope>
    <source>
        <strain evidence="2 3">ATCC 29426</strain>
    </source>
</reference>
<dbReference type="PROSITE" id="PS51257">
    <property type="entry name" value="PROKAR_LIPOPROTEIN"/>
    <property type="match status" value="1"/>
</dbReference>
<keyword evidence="3" id="KW-1185">Reference proteome</keyword>
<keyword evidence="1" id="KW-0732">Signal</keyword>
<evidence type="ECO:0000313" key="2">
    <source>
        <dbReference type="EMBL" id="ERJ72357.1"/>
    </source>
</evidence>
<dbReference type="EMBL" id="AWUY01000252">
    <property type="protein sequence ID" value="ERJ72357.1"/>
    <property type="molecule type" value="Genomic_DNA"/>
</dbReference>
<proteinExistence type="predicted"/>
<dbReference type="Proteomes" id="UP000016660">
    <property type="component" value="Unassembled WGS sequence"/>
</dbReference>
<dbReference type="InterPro" id="IPR038765">
    <property type="entry name" value="Papain-like_cys_pep_sf"/>
</dbReference>
<protein>
    <recommendedName>
        <fullName evidence="4">Spi protease inhibitor domain-containing protein</fullName>
    </recommendedName>
</protein>
<dbReference type="Pfam" id="PF01640">
    <property type="entry name" value="Peptidase_C10"/>
    <property type="match status" value="1"/>
</dbReference>
<evidence type="ECO:0000256" key="1">
    <source>
        <dbReference type="SAM" id="SignalP"/>
    </source>
</evidence>